<keyword evidence="1" id="KW-0732">Signal</keyword>
<feature type="compositionally biased region" description="Gly residues" evidence="2">
    <location>
        <begin position="285"/>
        <end position="297"/>
    </location>
</feature>
<evidence type="ECO:0000256" key="2">
    <source>
        <dbReference type="SAM" id="MobiDB-lite"/>
    </source>
</evidence>
<dbReference type="PROSITE" id="PS51208">
    <property type="entry name" value="AUTOTRANSPORTER"/>
    <property type="match status" value="1"/>
</dbReference>
<dbReference type="InterPro" id="IPR011050">
    <property type="entry name" value="Pectin_lyase_fold/virulence"/>
</dbReference>
<evidence type="ECO:0000256" key="1">
    <source>
        <dbReference type="ARBA" id="ARBA00022729"/>
    </source>
</evidence>
<dbReference type="SMART" id="SM00869">
    <property type="entry name" value="Autotransporter"/>
    <property type="match status" value="1"/>
</dbReference>
<evidence type="ECO:0000259" key="3">
    <source>
        <dbReference type="PROSITE" id="PS51208"/>
    </source>
</evidence>
<accession>A0A4R6EHJ3</accession>
<dbReference type="OrthoDB" id="5760545at2"/>
<feature type="region of interest" description="Disordered" evidence="2">
    <location>
        <begin position="158"/>
        <end position="181"/>
    </location>
</feature>
<dbReference type="InterPro" id="IPR013425">
    <property type="entry name" value="Autotrns_rpt"/>
</dbReference>
<dbReference type="Proteomes" id="UP000295129">
    <property type="component" value="Unassembled WGS sequence"/>
</dbReference>
<evidence type="ECO:0000313" key="4">
    <source>
        <dbReference type="EMBL" id="TDN56897.1"/>
    </source>
</evidence>
<proteinExistence type="predicted"/>
<dbReference type="InterPro" id="IPR012332">
    <property type="entry name" value="Autotransporter_pectin_lyase_C"/>
</dbReference>
<dbReference type="Pfam" id="PF03797">
    <property type="entry name" value="Autotransporter"/>
    <property type="match status" value="1"/>
</dbReference>
<gene>
    <name evidence="4" type="ORF">C7389_101276</name>
</gene>
<name>A0A4R6EHJ3_9RHOO</name>
<dbReference type="RefSeq" id="WP_133587604.1">
    <property type="nucleotide sequence ID" value="NZ_SNVV01000001.1"/>
</dbReference>
<reference evidence="4 5" key="1">
    <citation type="submission" date="2019-03" db="EMBL/GenBank/DDBJ databases">
        <title>Genomic Encyclopedia of Type Strains, Phase IV (KMG-IV): sequencing the most valuable type-strain genomes for metagenomic binning, comparative biology and taxonomic classification.</title>
        <authorList>
            <person name="Goeker M."/>
        </authorList>
    </citation>
    <scope>NUCLEOTIDE SEQUENCE [LARGE SCALE GENOMIC DNA]</scope>
    <source>
        <strain evidence="4 5">DSM 12121</strain>
    </source>
</reference>
<feature type="compositionally biased region" description="Low complexity" evidence="2">
    <location>
        <begin position="158"/>
        <end position="168"/>
    </location>
</feature>
<dbReference type="SUPFAM" id="SSF51126">
    <property type="entry name" value="Pectin lyase-like"/>
    <property type="match status" value="2"/>
</dbReference>
<feature type="region of interest" description="Disordered" evidence="2">
    <location>
        <begin position="285"/>
        <end position="305"/>
    </location>
</feature>
<keyword evidence="5" id="KW-1185">Reference proteome</keyword>
<dbReference type="EMBL" id="SNVV01000001">
    <property type="protein sequence ID" value="TDN56897.1"/>
    <property type="molecule type" value="Genomic_DNA"/>
</dbReference>
<dbReference type="NCBIfam" id="TIGR02601">
    <property type="entry name" value="autotrns_rpt"/>
    <property type="match status" value="2"/>
</dbReference>
<comment type="caution">
    <text evidence="4">The sequence shown here is derived from an EMBL/GenBank/DDBJ whole genome shotgun (WGS) entry which is preliminary data.</text>
</comment>
<dbReference type="Gene3D" id="2.40.128.130">
    <property type="entry name" value="Autotransporter beta-domain"/>
    <property type="match status" value="1"/>
</dbReference>
<dbReference type="InterPro" id="IPR036709">
    <property type="entry name" value="Autotransporte_beta_dom_sf"/>
</dbReference>
<evidence type="ECO:0000313" key="5">
    <source>
        <dbReference type="Proteomes" id="UP000295129"/>
    </source>
</evidence>
<organism evidence="4 5">
    <name type="scientific">Azoarcus indigens</name>
    <dbReference type="NCBI Taxonomy" id="29545"/>
    <lineage>
        <taxon>Bacteria</taxon>
        <taxon>Pseudomonadati</taxon>
        <taxon>Pseudomonadota</taxon>
        <taxon>Betaproteobacteria</taxon>
        <taxon>Rhodocyclales</taxon>
        <taxon>Zoogloeaceae</taxon>
        <taxon>Azoarcus</taxon>
    </lineage>
</organism>
<dbReference type="Gene3D" id="2.160.20.20">
    <property type="match status" value="1"/>
</dbReference>
<dbReference type="Pfam" id="PF12951">
    <property type="entry name" value="PATR"/>
    <property type="match status" value="5"/>
</dbReference>
<sequence>MNKLAFALIRNRHGQLQAVPETARLRGMPGAASPTPSALPARLRTALKPLATALSAGLLALGAHSALAGTYVVTSNNDSGAGTLREAIDNANADDGSTIAFIAPTDLDLLSGLPTFTATTTLGVGAAVSISGGSLDLGSSSLTTTGAGSLSIGNGTAGNNGADNSNGHAGHGTSGGNASSGVSGTGFSLTNGITLSGGSGGNGGNGGIASGWGLGGRGGAGGAGGTGVSGTGFVLSNGGSLSGGAGGNGGNSGSSYSNGYTGGVGGSGGAGVNGTGFTLTNSGSVTGGSGGNGGSGGDSSSTSGKYSAGNGGAGGAGGAGVTGSSFILNNTGTITGGTGGSGGAGGTNQYYPGSPGASGVGAAGVVSTGSSTITNAGTISGGLDGSGTIRANAVSLSGGANELIIHDGAVFIGNVVSTSGNTNGGDTLTLGGSTDGSFALSNIGSGAQFQGFANYSKAGDSTWTLTGTTTEVTNWTIKQGTLSIASDAALGSASSVLTLNGGTLLSTSSFTNAHAIALGSSGGTLSSDAATSTFSGVISGSGNLTVSGSAATVFTAANTYTGTTTIASGSSLQIGNGGTTGRLGTGAVTNNGSLSFNRSDNQTVANQISGSGSLTISGSGATILTADNSYTGTTTIASGSSLQVGDGGTSGSLGSGAVINSGDLLFYRSDNHTVANQISGLGAVVLSSGTTLFTADNSYQGGTHIQSGSTLQIGDGGTTGSLGTGNVSNSGSLVFNRSNAYTVANQISGNGSLTVAAGTLTLTAANLYTGATTVDSGAALKLTDGASLASTTVTVSNGATFSAQNSSVAGNLTNSGSVAVAAGKTLAVGGNFSSTGNLTLEVASMSSYAQIDVTGSASLSGTLHIDAASAVGLTSGSLASVIHADAGINPGSFTSVTDNSLLFDFAATYGANDVGLTISAASTPPSNNSSTVLGSAQAFDNRAGYGAARVLDQLFTASPTSELALLFVPLTNQQEVSNALSQALPLLTGGNTAASRNTLDSINRQVQIRMDEMRGQASGDAVLGDKHFWVKPFGTWTDQDSRQGVSGYDAETYGLALGVDGELNGALRLGLAFAYAKTDIDAKGGASQRADIDLYQLSAYGSYSLSEATAIDFHAGIGRNRNEGRRHIAFASSVAKADFDSDTAYVGIGIGHRFDLGAKTHFTPSIRADYSWIRDESYTEKGAGALNLDVDSRSSEALVIGLDGKLVHQFNAQSSLLANVGVGYDTLNERSSVTAAFAGAPGAAFRTEGLKQEPWLVRGGIGAVFKTAGGLEITGRYDAEYREDFLSQTASVKLDWAF</sequence>
<feature type="domain" description="Autotransporter" evidence="3">
    <location>
        <begin position="1021"/>
        <end position="1298"/>
    </location>
</feature>
<dbReference type="SUPFAM" id="SSF103515">
    <property type="entry name" value="Autotransporter"/>
    <property type="match status" value="1"/>
</dbReference>
<dbReference type="InterPro" id="IPR005546">
    <property type="entry name" value="Autotransporte_beta"/>
</dbReference>
<protein>
    <submittedName>
        <fullName evidence="4">Uncharacterized protein with beta-barrel porin domain</fullName>
    </submittedName>
</protein>